<feature type="compositionally biased region" description="Polar residues" evidence="1">
    <location>
        <begin position="407"/>
        <end position="420"/>
    </location>
</feature>
<organism evidence="4 5">
    <name type="scientific">Alysiella filiformis DSM 16848</name>
    <dbReference type="NCBI Taxonomy" id="1120981"/>
    <lineage>
        <taxon>Bacteria</taxon>
        <taxon>Pseudomonadati</taxon>
        <taxon>Pseudomonadota</taxon>
        <taxon>Betaproteobacteria</taxon>
        <taxon>Neisseriales</taxon>
        <taxon>Neisseriaceae</taxon>
        <taxon>Alysiella</taxon>
    </lineage>
</organism>
<keyword evidence="5" id="KW-1185">Reference proteome</keyword>
<feature type="region of interest" description="Disordered" evidence="1">
    <location>
        <begin position="403"/>
        <end position="436"/>
    </location>
</feature>
<dbReference type="SMART" id="SM00257">
    <property type="entry name" value="LysM"/>
    <property type="match status" value="1"/>
</dbReference>
<dbReference type="RefSeq" id="WP_097113798.1">
    <property type="nucleotide sequence ID" value="NZ_CP083931.1"/>
</dbReference>
<dbReference type="AlphaFoldDB" id="A0A286E773"/>
<dbReference type="EMBL" id="OCNF01000004">
    <property type="protein sequence ID" value="SOD66768.1"/>
    <property type="molecule type" value="Genomic_DNA"/>
</dbReference>
<feature type="domain" description="LysM" evidence="3">
    <location>
        <begin position="37"/>
        <end position="86"/>
    </location>
</feature>
<dbReference type="InterPro" id="IPR052196">
    <property type="entry name" value="Bact_Kbp"/>
</dbReference>
<dbReference type="Proteomes" id="UP000219669">
    <property type="component" value="Unassembled WGS sequence"/>
</dbReference>
<evidence type="ECO:0000259" key="3">
    <source>
        <dbReference type="PROSITE" id="PS51782"/>
    </source>
</evidence>
<dbReference type="OrthoDB" id="9765158at2"/>
<protein>
    <submittedName>
        <fullName evidence="4">LysM domain-containing protein</fullName>
    </submittedName>
</protein>
<proteinExistence type="predicted"/>
<dbReference type="InterPro" id="IPR036779">
    <property type="entry name" value="LysM_dom_sf"/>
</dbReference>
<evidence type="ECO:0000313" key="4">
    <source>
        <dbReference type="EMBL" id="SOD66768.1"/>
    </source>
</evidence>
<evidence type="ECO:0000256" key="1">
    <source>
        <dbReference type="SAM" id="MobiDB-lite"/>
    </source>
</evidence>
<reference evidence="4 5" key="1">
    <citation type="submission" date="2017-09" db="EMBL/GenBank/DDBJ databases">
        <authorList>
            <person name="Ehlers B."/>
            <person name="Leendertz F.H."/>
        </authorList>
    </citation>
    <scope>NUCLEOTIDE SEQUENCE [LARGE SCALE GENOMIC DNA]</scope>
    <source>
        <strain evidence="4 5">DSM 16848</strain>
    </source>
</reference>
<dbReference type="PROSITE" id="PS51782">
    <property type="entry name" value="LYSM"/>
    <property type="match status" value="1"/>
</dbReference>
<sequence>MQKHIITLLCAASLAISAPALAASKSNALKIKPNAPTRYVVKQGDTLWSIAGQYLYRPYKWPQLWNVNKRSIRNPHLIYPGQVLHLTWVNGRPVLRASAGAGSVGGIPKVKLHPQMRDLGSGYGIPTLNVNFYRMFMKQPQFMTDTQLKVAPRIVSGPESRVLYGNSDRVYADGPVEDGEYLIFRVVRSLKDPITGKDLGNLVEFAGQAYTIATNDTAYQNRDEQLPTLTDRQRKHLQNDEYFVKNGTKMVKVRSASPLIIGDTISEIRQGDYLIRKDEVMPAFNIMPHEPDAPITAKIVSVMDGVSQAGFGQTLILNKGEADGLNAGTVLSIYKNGRVVKSAWQSPTEKAAEYVNIPSEEMGLAMIYRTGENVSSAIILESMGNVDIGDTLREPGRDVDTFDEAQPSESMISDNTNFEPLTSGDLPAIFKPKSSK</sequence>
<keyword evidence="2" id="KW-0732">Signal</keyword>
<dbReference type="SUPFAM" id="SSF54106">
    <property type="entry name" value="LysM domain"/>
    <property type="match status" value="1"/>
</dbReference>
<dbReference type="CDD" id="cd00118">
    <property type="entry name" value="LysM"/>
    <property type="match status" value="1"/>
</dbReference>
<name>A0A286E773_9NEIS</name>
<dbReference type="PANTHER" id="PTHR34700">
    <property type="entry name" value="POTASSIUM BINDING PROTEIN KBP"/>
    <property type="match status" value="1"/>
</dbReference>
<feature type="chain" id="PRO_5012606087" evidence="2">
    <location>
        <begin position="23"/>
        <end position="436"/>
    </location>
</feature>
<dbReference type="Gene3D" id="3.10.350.10">
    <property type="entry name" value="LysM domain"/>
    <property type="match status" value="1"/>
</dbReference>
<dbReference type="InterPro" id="IPR018392">
    <property type="entry name" value="LysM"/>
</dbReference>
<feature type="signal peptide" evidence="2">
    <location>
        <begin position="1"/>
        <end position="22"/>
    </location>
</feature>
<accession>A0A286E773</accession>
<evidence type="ECO:0000256" key="2">
    <source>
        <dbReference type="SAM" id="SignalP"/>
    </source>
</evidence>
<dbReference type="PANTHER" id="PTHR34700:SF4">
    <property type="entry name" value="PHAGE-LIKE ELEMENT PBSX PROTEIN XKDP"/>
    <property type="match status" value="1"/>
</dbReference>
<evidence type="ECO:0000313" key="5">
    <source>
        <dbReference type="Proteomes" id="UP000219669"/>
    </source>
</evidence>
<gene>
    <name evidence="4" type="ORF">SAMN02746062_00727</name>
</gene>
<dbReference type="Pfam" id="PF01476">
    <property type="entry name" value="LysM"/>
    <property type="match status" value="1"/>
</dbReference>